<dbReference type="Proteomes" id="UP000622166">
    <property type="component" value="Unassembled WGS sequence"/>
</dbReference>
<dbReference type="InterPro" id="IPR036409">
    <property type="entry name" value="Aldolase_II/adducin_N_sf"/>
</dbReference>
<feature type="domain" description="Class II aldolase/adducin N-terminal" evidence="2">
    <location>
        <begin position="12"/>
        <end position="192"/>
    </location>
</feature>
<dbReference type="InterPro" id="IPR051017">
    <property type="entry name" value="Aldolase-II_Adducin_sf"/>
</dbReference>
<dbReference type="PANTHER" id="PTHR10672:SF3">
    <property type="entry name" value="PROTEIN HU-LI TAI SHAO"/>
    <property type="match status" value="1"/>
</dbReference>
<dbReference type="NCBIfam" id="NF004855">
    <property type="entry name" value="PRK06208.1"/>
    <property type="match status" value="1"/>
</dbReference>
<dbReference type="GO" id="GO:0051015">
    <property type="term" value="F:actin filament binding"/>
    <property type="evidence" value="ECO:0007669"/>
    <property type="project" value="TreeGrafter"/>
</dbReference>
<dbReference type="SMART" id="SM01007">
    <property type="entry name" value="Aldolase_II"/>
    <property type="match status" value="1"/>
</dbReference>
<dbReference type="Pfam" id="PF00596">
    <property type="entry name" value="Aldolase_II"/>
    <property type="match status" value="1"/>
</dbReference>
<gene>
    <name evidence="3" type="ORF">GCM10010365_70900</name>
</gene>
<dbReference type="EMBL" id="BMVW01000023">
    <property type="protein sequence ID" value="GGZ39870.1"/>
    <property type="molecule type" value="Genomic_DNA"/>
</dbReference>
<dbReference type="GO" id="GO:0005856">
    <property type="term" value="C:cytoskeleton"/>
    <property type="evidence" value="ECO:0007669"/>
    <property type="project" value="TreeGrafter"/>
</dbReference>
<proteinExistence type="inferred from homology"/>
<reference evidence="3" key="2">
    <citation type="submission" date="2020-09" db="EMBL/GenBank/DDBJ databases">
        <authorList>
            <person name="Sun Q."/>
            <person name="Ohkuma M."/>
        </authorList>
    </citation>
    <scope>NUCLEOTIDE SEQUENCE</scope>
    <source>
        <strain evidence="3">JCM 4815</strain>
    </source>
</reference>
<reference evidence="3" key="1">
    <citation type="journal article" date="2014" name="Int. J. Syst. Evol. Microbiol.">
        <title>Complete genome sequence of Corynebacterium casei LMG S-19264T (=DSM 44701T), isolated from a smear-ripened cheese.</title>
        <authorList>
            <consortium name="US DOE Joint Genome Institute (JGI-PGF)"/>
            <person name="Walter F."/>
            <person name="Albersmeier A."/>
            <person name="Kalinowski J."/>
            <person name="Ruckert C."/>
        </authorList>
    </citation>
    <scope>NUCLEOTIDE SEQUENCE</scope>
    <source>
        <strain evidence="3">JCM 4815</strain>
    </source>
</reference>
<dbReference type="RefSeq" id="WP_189866571.1">
    <property type="nucleotide sequence ID" value="NZ_BMVW01000023.1"/>
</dbReference>
<dbReference type="InterPro" id="IPR001303">
    <property type="entry name" value="Aldolase_II/adducin_N"/>
</dbReference>
<dbReference type="AlphaFoldDB" id="A0A918QD57"/>
<evidence type="ECO:0000313" key="4">
    <source>
        <dbReference type="Proteomes" id="UP000622166"/>
    </source>
</evidence>
<sequence>MSADEARATRRQQLVDAVHLLGALGYGQGLAGYVSARDPHRDGCYWVNPLGVDFRRLRGDDLLLVGPAGTVVEGHGELNPSVDPLHGELHRARPDLVAFAHTHSPLGKAWSALGRPLDPITQDSCVLFERHAVYEEFGGPVTDRQEGKRIAAVLGDRMAVILRSHGFLTGGRTVAEAAWLHVVMERAAEVQLRAEAAGEPHVIPDRVARATARMLSEVAYADTQFWNLYTNVCTRP</sequence>
<keyword evidence="4" id="KW-1185">Reference proteome</keyword>
<comment type="caution">
    <text evidence="3">The sequence shown here is derived from an EMBL/GenBank/DDBJ whole genome shotgun (WGS) entry which is preliminary data.</text>
</comment>
<comment type="similarity">
    <text evidence="1">Belongs to the aldolase class II family.</text>
</comment>
<evidence type="ECO:0000313" key="3">
    <source>
        <dbReference type="EMBL" id="GGZ39870.1"/>
    </source>
</evidence>
<evidence type="ECO:0000256" key="1">
    <source>
        <dbReference type="ARBA" id="ARBA00037961"/>
    </source>
</evidence>
<protein>
    <recommendedName>
        <fullName evidence="2">Class II aldolase/adducin N-terminal domain-containing protein</fullName>
    </recommendedName>
</protein>
<dbReference type="SUPFAM" id="SSF53639">
    <property type="entry name" value="AraD/HMP-PK domain-like"/>
    <property type="match status" value="1"/>
</dbReference>
<name>A0A918QD57_9ACTN</name>
<dbReference type="PANTHER" id="PTHR10672">
    <property type="entry name" value="ADDUCIN"/>
    <property type="match status" value="1"/>
</dbReference>
<dbReference type="Gene3D" id="3.40.225.10">
    <property type="entry name" value="Class II aldolase/adducin N-terminal domain"/>
    <property type="match status" value="1"/>
</dbReference>
<evidence type="ECO:0000259" key="2">
    <source>
        <dbReference type="SMART" id="SM01007"/>
    </source>
</evidence>
<accession>A0A918QD57</accession>
<organism evidence="3 4">
    <name type="scientific">Streptomyces poonensis</name>
    <dbReference type="NCBI Taxonomy" id="68255"/>
    <lineage>
        <taxon>Bacteria</taxon>
        <taxon>Bacillati</taxon>
        <taxon>Actinomycetota</taxon>
        <taxon>Actinomycetes</taxon>
        <taxon>Kitasatosporales</taxon>
        <taxon>Streptomycetaceae</taxon>
        <taxon>Streptomyces</taxon>
    </lineage>
</organism>